<feature type="compositionally biased region" description="Gly residues" evidence="1">
    <location>
        <begin position="737"/>
        <end position="753"/>
    </location>
</feature>
<feature type="region of interest" description="Disordered" evidence="1">
    <location>
        <begin position="726"/>
        <end position="753"/>
    </location>
</feature>
<feature type="region of interest" description="Disordered" evidence="1">
    <location>
        <begin position="546"/>
        <end position="597"/>
    </location>
</feature>
<gene>
    <name evidence="2" type="ORF">TSOC_011713</name>
</gene>
<feature type="compositionally biased region" description="Low complexity" evidence="1">
    <location>
        <begin position="171"/>
        <end position="182"/>
    </location>
</feature>
<evidence type="ECO:0000256" key="1">
    <source>
        <dbReference type="SAM" id="MobiDB-lite"/>
    </source>
</evidence>
<proteinExistence type="predicted"/>
<feature type="compositionally biased region" description="Gly residues" evidence="1">
    <location>
        <begin position="554"/>
        <end position="566"/>
    </location>
</feature>
<feature type="region of interest" description="Disordered" evidence="1">
    <location>
        <begin position="165"/>
        <end position="186"/>
    </location>
</feature>
<organism evidence="2 3">
    <name type="scientific">Tetrabaena socialis</name>
    <dbReference type="NCBI Taxonomy" id="47790"/>
    <lineage>
        <taxon>Eukaryota</taxon>
        <taxon>Viridiplantae</taxon>
        <taxon>Chlorophyta</taxon>
        <taxon>core chlorophytes</taxon>
        <taxon>Chlorophyceae</taxon>
        <taxon>CS clade</taxon>
        <taxon>Chlamydomonadales</taxon>
        <taxon>Tetrabaenaceae</taxon>
        <taxon>Tetrabaena</taxon>
    </lineage>
</organism>
<protein>
    <submittedName>
        <fullName evidence="2">Uncharacterized protein</fullName>
    </submittedName>
</protein>
<dbReference type="OrthoDB" id="552255at2759"/>
<accession>A0A2J7ZPX6</accession>
<feature type="compositionally biased region" description="Low complexity" evidence="1">
    <location>
        <begin position="567"/>
        <end position="586"/>
    </location>
</feature>
<sequence>MSSARQPSLSRPAQAAAILRSLPGLAERLRSRLPPHRVEDLHELWERLSALRPLIQDSTAAPALLSNAAARSALLGMLAVALRQPLPFGEPGSGGGTAGAELSWAYHKVAKVACLCCGDLMLCNLPRLLAARRVGFALRRLRTQPLQCCARRLAAVGAALLSLERGGEGPQQGPQEQPRRGPASSKAARAQLARADCPAAEDARTAIGQSIFMTQGLTFVAAHPDGEEAELARLRQELAAALRDSCVLEHAARTLLLLLGSRFQHADEYGDDCQNVLGLLGILHRTAERLLSFAIAAPATSEHVALAAALRGVLSGRCVSTRCCGGRVAPPGRHGALALLLRVGRLAVASGRSHLAAGRDVSHVLWSLAVLNVRPGLPLLQRLVSRALAVRRNQTPQCLVMSLWGLSRLRVALPEPAVALLLRSGMGAAALAPGGRAGPGDLAGAALVLARCRHVPHRRWLARFYGAVARQVDGFRPGELCNLLYGMSALGLRPEPRWLDRVLAAVERHAAGASGTTVAAATATGAAPAEVAGVAGGGAGMAIVGARPSDSSSGDGGASSLGGGRSGSNSSARPASGSWGSGAASITGGGGEYGEAVRDATPSHLRAAAVRPPRSESGWGLLAAAQAQAQGQPFPGLGRLGQPMAHGSPRAQQHRTFDGAAAQEAGAFGPVQLATVLWAVARLGHVPAEAWLASMARAVADRAQEFGPQEAAAVITAVNSLAPKKWRRPASRRHIGRGGSSVGSGGGTGKQLPSGGAGALAVYGGGSGGSMYGGSHSGGNGGGSSSSCSCQEAVGGLVARLAGSLPERTLYGTLRALSLVQGMSYATVADQLLVEVYGVKSLQLLQPYKRGSRTLAAAPLGGRDGCVERGGSDWGGSLRL</sequence>
<reference evidence="2 3" key="1">
    <citation type="journal article" date="2017" name="Mol. Biol. Evol.">
        <title>The 4-celled Tetrabaena socialis nuclear genome reveals the essential components for genetic control of cell number at the origin of multicellularity in the volvocine lineage.</title>
        <authorList>
            <person name="Featherston J."/>
            <person name="Arakaki Y."/>
            <person name="Hanschen E.R."/>
            <person name="Ferris P.J."/>
            <person name="Michod R.E."/>
            <person name="Olson B.J.S.C."/>
            <person name="Nozaki H."/>
            <person name="Durand P.M."/>
        </authorList>
    </citation>
    <scope>NUCLEOTIDE SEQUENCE [LARGE SCALE GENOMIC DNA]</scope>
    <source>
        <strain evidence="2 3">NIES-571</strain>
    </source>
</reference>
<feature type="compositionally biased region" description="Basic residues" evidence="1">
    <location>
        <begin position="726"/>
        <end position="736"/>
    </location>
</feature>
<dbReference type="Proteomes" id="UP000236333">
    <property type="component" value="Unassembled WGS sequence"/>
</dbReference>
<keyword evidence="3" id="KW-1185">Reference proteome</keyword>
<dbReference type="AlphaFoldDB" id="A0A2J7ZPX6"/>
<dbReference type="EMBL" id="PGGS01000677">
    <property type="protein sequence ID" value="PNH02320.1"/>
    <property type="molecule type" value="Genomic_DNA"/>
</dbReference>
<evidence type="ECO:0000313" key="3">
    <source>
        <dbReference type="Proteomes" id="UP000236333"/>
    </source>
</evidence>
<name>A0A2J7ZPX6_9CHLO</name>
<comment type="caution">
    <text evidence="2">The sequence shown here is derived from an EMBL/GenBank/DDBJ whole genome shotgun (WGS) entry which is preliminary data.</text>
</comment>
<evidence type="ECO:0000313" key="2">
    <source>
        <dbReference type="EMBL" id="PNH02320.1"/>
    </source>
</evidence>